<evidence type="ECO:0000256" key="2">
    <source>
        <dbReference type="ARBA" id="ARBA00022643"/>
    </source>
</evidence>
<evidence type="ECO:0000256" key="1">
    <source>
        <dbReference type="ARBA" id="ARBA00022630"/>
    </source>
</evidence>
<dbReference type="Proteomes" id="UP001595443">
    <property type="component" value="Unassembled WGS sequence"/>
</dbReference>
<sequence length="183" mass="19501">MAARHFLFLLSSARPGGNSAALARTAAEGLSAEDSQDWRDLTNPLLPPFHDLRHAGGYAPPEGVAADLARATMAATDIVLVAPLYWYGLPAPAKLYLDHWSHWMRVEELGFKPAMAAKTLWLVMAHSGSTPAQIGPAVEMLRFTSDYLKMRWGGALLADANAPGDLAQDGAALARASGFFAGS</sequence>
<dbReference type="SUPFAM" id="SSF52218">
    <property type="entry name" value="Flavoproteins"/>
    <property type="match status" value="1"/>
</dbReference>
<accession>A0ABV7AJW0</accession>
<reference evidence="5" key="1">
    <citation type="journal article" date="2019" name="Int. J. Syst. Evol. Microbiol.">
        <title>The Global Catalogue of Microorganisms (GCM) 10K type strain sequencing project: providing services to taxonomists for standard genome sequencing and annotation.</title>
        <authorList>
            <consortium name="The Broad Institute Genomics Platform"/>
            <consortium name="The Broad Institute Genome Sequencing Center for Infectious Disease"/>
            <person name="Wu L."/>
            <person name="Ma J."/>
        </authorList>
    </citation>
    <scope>NUCLEOTIDE SEQUENCE [LARGE SCALE GENOMIC DNA]</scope>
    <source>
        <strain evidence="5">KCTC 62192</strain>
    </source>
</reference>
<dbReference type="PANTHER" id="PTHR43278:SF4">
    <property type="entry name" value="NAD(P)H-DEPENDENT FMN-CONTAINING OXIDOREDUCTASE YWQN-RELATED"/>
    <property type="match status" value="1"/>
</dbReference>
<evidence type="ECO:0000259" key="3">
    <source>
        <dbReference type="Pfam" id="PF02525"/>
    </source>
</evidence>
<keyword evidence="4" id="KW-0560">Oxidoreductase</keyword>
<dbReference type="GO" id="GO:0016491">
    <property type="term" value="F:oxidoreductase activity"/>
    <property type="evidence" value="ECO:0007669"/>
    <property type="project" value="UniProtKB-KW"/>
</dbReference>
<dbReference type="PANTHER" id="PTHR43278">
    <property type="entry name" value="NAD(P)H-DEPENDENT FMN-CONTAINING OXIDOREDUCTASE YWQN-RELATED"/>
    <property type="match status" value="1"/>
</dbReference>
<dbReference type="Pfam" id="PF02525">
    <property type="entry name" value="Flavodoxin_2"/>
    <property type="match status" value="1"/>
</dbReference>
<dbReference type="EMBL" id="JBHRSK010000008">
    <property type="protein sequence ID" value="MFC2969027.1"/>
    <property type="molecule type" value="Genomic_DNA"/>
</dbReference>
<dbReference type="InterPro" id="IPR051796">
    <property type="entry name" value="ISF_SsuE-like"/>
</dbReference>
<gene>
    <name evidence="4" type="ORF">ACFOES_13045</name>
</gene>
<dbReference type="EC" id="1.-.-.-" evidence="4"/>
<organism evidence="4 5">
    <name type="scientific">Acidimangrovimonas pyrenivorans</name>
    <dbReference type="NCBI Taxonomy" id="2030798"/>
    <lineage>
        <taxon>Bacteria</taxon>
        <taxon>Pseudomonadati</taxon>
        <taxon>Pseudomonadota</taxon>
        <taxon>Alphaproteobacteria</taxon>
        <taxon>Rhodobacterales</taxon>
        <taxon>Paracoccaceae</taxon>
        <taxon>Acidimangrovimonas</taxon>
    </lineage>
</organism>
<keyword evidence="5" id="KW-1185">Reference proteome</keyword>
<evidence type="ECO:0000313" key="4">
    <source>
        <dbReference type="EMBL" id="MFC2969027.1"/>
    </source>
</evidence>
<feature type="domain" description="Flavodoxin-like fold" evidence="3">
    <location>
        <begin position="5"/>
        <end position="164"/>
    </location>
</feature>
<dbReference type="Gene3D" id="3.40.50.360">
    <property type="match status" value="1"/>
</dbReference>
<keyword evidence="1" id="KW-0285">Flavoprotein</keyword>
<proteinExistence type="predicted"/>
<dbReference type="InterPro" id="IPR029039">
    <property type="entry name" value="Flavoprotein-like_sf"/>
</dbReference>
<dbReference type="InterPro" id="IPR003680">
    <property type="entry name" value="Flavodoxin_fold"/>
</dbReference>
<evidence type="ECO:0000313" key="5">
    <source>
        <dbReference type="Proteomes" id="UP001595443"/>
    </source>
</evidence>
<dbReference type="RefSeq" id="WP_377833731.1">
    <property type="nucleotide sequence ID" value="NZ_JBHRSK010000008.1"/>
</dbReference>
<keyword evidence="2" id="KW-0288">FMN</keyword>
<name>A0ABV7AJW0_9RHOB</name>
<protein>
    <submittedName>
        <fullName evidence="4">NAD(P)H-dependent oxidoreductase</fullName>
        <ecNumber evidence="4">1.-.-.-</ecNumber>
    </submittedName>
</protein>
<comment type="caution">
    <text evidence="4">The sequence shown here is derived from an EMBL/GenBank/DDBJ whole genome shotgun (WGS) entry which is preliminary data.</text>
</comment>